<sequence length="354" mass="39168">MTKLEEQNTLSCGTVNQNRSGLPKDAKKTCAVVKSLKRGDSLKRMKGRMLAVTGRDIRIVNVLCYVPAYLGNGAVRKGAQIIINRPSAIELYNSFMGGVDLSNQRVSSYRRHMKSLTWYLQVFFQILQLSGVQAYLLHKEMNPGKSNNQFGFFLELIDGENVSCALFSPGTTTCLTTHTMTRRKPAQHQQGRENIVVPISQLECNLRTATAQWLPVSTAHIISHPYCTGTIPPPPVEGEAKIYPEKIQNLVDDISKLTLIEVADLNELLKEEDEAAVEKKPEKVSFAVKLTGFDETKKVALIKQIKNLIAGMNLVQAKKFVESAPQTVKAEVDKEEAAALKKALEEAGGKVEVD</sequence>
<keyword evidence="7" id="KW-1185">Reference proteome</keyword>
<dbReference type="GO" id="GO:0005762">
    <property type="term" value="C:mitochondrial large ribosomal subunit"/>
    <property type="evidence" value="ECO:0007669"/>
    <property type="project" value="TreeGrafter"/>
</dbReference>
<keyword evidence="3" id="KW-0687">Ribonucleoprotein</keyword>
<dbReference type="GO" id="GO:0006412">
    <property type="term" value="P:translation"/>
    <property type="evidence" value="ECO:0007669"/>
    <property type="project" value="InterPro"/>
</dbReference>
<evidence type="ECO:0000259" key="5">
    <source>
        <dbReference type="Pfam" id="PF13843"/>
    </source>
</evidence>
<feature type="domain" description="Large ribosomal subunit protein bL12 C-terminal" evidence="4">
    <location>
        <begin position="286"/>
        <end position="353"/>
    </location>
</feature>
<evidence type="ECO:0008006" key="8">
    <source>
        <dbReference type="Google" id="ProtNLM"/>
    </source>
</evidence>
<evidence type="ECO:0000256" key="2">
    <source>
        <dbReference type="ARBA" id="ARBA00022980"/>
    </source>
</evidence>
<dbReference type="InterPro" id="IPR013823">
    <property type="entry name" value="Ribosomal_bL12_C"/>
</dbReference>
<dbReference type="GO" id="GO:0003735">
    <property type="term" value="F:structural constituent of ribosome"/>
    <property type="evidence" value="ECO:0007669"/>
    <property type="project" value="InterPro"/>
</dbReference>
<evidence type="ECO:0000313" key="7">
    <source>
        <dbReference type="Proteomes" id="UP001208570"/>
    </source>
</evidence>
<reference evidence="6" key="1">
    <citation type="journal article" date="2023" name="Mol. Biol. Evol.">
        <title>Third-Generation Sequencing Reveals the Adaptive Role of the Epigenome in Three Deep-Sea Polychaetes.</title>
        <authorList>
            <person name="Perez M."/>
            <person name="Aroh O."/>
            <person name="Sun Y."/>
            <person name="Lan Y."/>
            <person name="Juniper S.K."/>
            <person name="Young C.R."/>
            <person name="Angers B."/>
            <person name="Qian P.Y."/>
        </authorList>
    </citation>
    <scope>NUCLEOTIDE SEQUENCE</scope>
    <source>
        <strain evidence="6">P08H-3</strain>
    </source>
</reference>
<evidence type="ECO:0000256" key="3">
    <source>
        <dbReference type="ARBA" id="ARBA00023274"/>
    </source>
</evidence>
<dbReference type="GO" id="GO:0003729">
    <property type="term" value="F:mRNA binding"/>
    <property type="evidence" value="ECO:0007669"/>
    <property type="project" value="TreeGrafter"/>
</dbReference>
<comment type="similarity">
    <text evidence="1">Belongs to the bacterial ribosomal protein bL12 family.</text>
</comment>
<gene>
    <name evidence="6" type="ORF">LSH36_26g05004</name>
</gene>
<evidence type="ECO:0000259" key="4">
    <source>
        <dbReference type="Pfam" id="PF00542"/>
    </source>
</evidence>
<dbReference type="Pfam" id="PF13843">
    <property type="entry name" value="DDE_Tnp_1_7"/>
    <property type="match status" value="1"/>
</dbReference>
<dbReference type="AlphaFoldDB" id="A0AAD9KBS7"/>
<evidence type="ECO:0000313" key="6">
    <source>
        <dbReference type="EMBL" id="KAK2167563.1"/>
    </source>
</evidence>
<dbReference type="EMBL" id="JAODUP010000026">
    <property type="protein sequence ID" value="KAK2167563.1"/>
    <property type="molecule type" value="Genomic_DNA"/>
</dbReference>
<protein>
    <recommendedName>
        <fullName evidence="8">Ribosomal protein L12</fullName>
    </recommendedName>
</protein>
<dbReference type="Pfam" id="PF00542">
    <property type="entry name" value="Ribosomal_L12"/>
    <property type="match status" value="1"/>
</dbReference>
<evidence type="ECO:0000256" key="1">
    <source>
        <dbReference type="ARBA" id="ARBA00007197"/>
    </source>
</evidence>
<comment type="caution">
    <text evidence="6">The sequence shown here is derived from an EMBL/GenBank/DDBJ whole genome shotgun (WGS) entry which is preliminary data.</text>
</comment>
<organism evidence="6 7">
    <name type="scientific">Paralvinella palmiformis</name>
    <dbReference type="NCBI Taxonomy" id="53620"/>
    <lineage>
        <taxon>Eukaryota</taxon>
        <taxon>Metazoa</taxon>
        <taxon>Spiralia</taxon>
        <taxon>Lophotrochozoa</taxon>
        <taxon>Annelida</taxon>
        <taxon>Polychaeta</taxon>
        <taxon>Sedentaria</taxon>
        <taxon>Canalipalpata</taxon>
        <taxon>Terebellida</taxon>
        <taxon>Terebelliformia</taxon>
        <taxon>Alvinellidae</taxon>
        <taxon>Paralvinella</taxon>
    </lineage>
</organism>
<dbReference type="Gene3D" id="3.30.1390.10">
    <property type="match status" value="1"/>
</dbReference>
<name>A0AAD9KBS7_9ANNE</name>
<accession>A0AAD9KBS7</accession>
<dbReference type="PANTHER" id="PTHR45987:SF4">
    <property type="entry name" value="LARGE RIBOSOMAL SUBUNIT PROTEIN BL12M"/>
    <property type="match status" value="1"/>
</dbReference>
<dbReference type="InterPro" id="IPR014719">
    <property type="entry name" value="Ribosomal_bL12_C/ClpS-like"/>
</dbReference>
<dbReference type="SUPFAM" id="SSF54736">
    <property type="entry name" value="ClpS-like"/>
    <property type="match status" value="1"/>
</dbReference>
<dbReference type="PANTHER" id="PTHR45987">
    <property type="entry name" value="39S RIBOSOMAL PROTEIN L12"/>
    <property type="match status" value="1"/>
</dbReference>
<keyword evidence="2" id="KW-0689">Ribosomal protein</keyword>
<dbReference type="InterPro" id="IPR000206">
    <property type="entry name" value="Ribosomal_bL12"/>
</dbReference>
<dbReference type="InterPro" id="IPR029526">
    <property type="entry name" value="PGBD"/>
</dbReference>
<dbReference type="Proteomes" id="UP001208570">
    <property type="component" value="Unassembled WGS sequence"/>
</dbReference>
<dbReference type="FunFam" id="3.30.1390.10:FF:000001">
    <property type="entry name" value="50S ribosomal protein L7/L12"/>
    <property type="match status" value="1"/>
</dbReference>
<feature type="domain" description="PiggyBac transposable element-derived protein" evidence="5">
    <location>
        <begin position="2"/>
        <end position="135"/>
    </location>
</feature>
<proteinExistence type="inferred from homology"/>